<feature type="region of interest" description="Disordered" evidence="7">
    <location>
        <begin position="594"/>
        <end position="630"/>
    </location>
</feature>
<evidence type="ECO:0000256" key="8">
    <source>
        <dbReference type="SAM" id="Phobius"/>
    </source>
</evidence>
<evidence type="ECO:0000256" key="6">
    <source>
        <dbReference type="ARBA" id="ARBA00023136"/>
    </source>
</evidence>
<name>A0ABY7BMP6_9FIRM</name>
<keyword evidence="6 8" id="KW-0472">Membrane</keyword>
<dbReference type="InterPro" id="IPR027417">
    <property type="entry name" value="P-loop_NTPase"/>
</dbReference>
<dbReference type="InterPro" id="IPR051539">
    <property type="entry name" value="T4SS-coupling_protein"/>
</dbReference>
<keyword evidence="4 8" id="KW-0812">Transmembrane</keyword>
<dbReference type="InterPro" id="IPR003688">
    <property type="entry name" value="TraG/VirD4"/>
</dbReference>
<dbReference type="Pfam" id="PF02534">
    <property type="entry name" value="T4SS-DNA_transf"/>
    <property type="match status" value="1"/>
</dbReference>
<dbReference type="Proteomes" id="UP001164909">
    <property type="component" value="Chromosome"/>
</dbReference>
<feature type="transmembrane region" description="Helical" evidence="8">
    <location>
        <begin position="7"/>
        <end position="27"/>
    </location>
</feature>
<evidence type="ECO:0000256" key="7">
    <source>
        <dbReference type="SAM" id="MobiDB-lite"/>
    </source>
</evidence>
<comment type="subcellular location">
    <subcellularLocation>
        <location evidence="1">Cell membrane</location>
        <topology evidence="1">Multi-pass membrane protein</topology>
    </subcellularLocation>
</comment>
<accession>A0ABY7BMP6</accession>
<sequence length="630" mass="71733">MKKKLPAFVTAVALFYLLTGYIIGMLTDLLKMNQESFFFSPEKAPQIKIQTDPVKALQNVFANPDIKKAWLGFTTFILIAGILMLLPYKERMKLLFGNQAPKDPRGTYGTSDWMTEKEARKVLGFNKPGLILGKISNELVTLPFDSRYNKHVMVLGATGAGKSRTFIIPNVIALAEAGHSMVITDPSGEILEHTYKYLLKKGYFVKALNLVDFTLSDPWNPLDGIENEEDAQVFADIVIKNTETGRKTGDPFWDRAELNLLKALVLYVKDKDCYVPVEKQNMAKVYDLLASKDPAMIAKLFENLPDDKAAKMAYNLYSQVNEKVKSGVVMGLGTRLQLFQNRLVRDMTQHSEIDLLAPKLQKTAYFCIIPDQHSAYNFMSSLFFSFLFIKLVKLHDTTDNKDIRNRHVYFLLDEFCNIGEIPDFTKKISTIRKRNLHCQIVIQSIPQLEDRYPGGQWKEIIGNCDTFLCLGVNDPDTAEYVSTLLGIKSIQTRSTSHPGDFNAIFETERITQSVGKRLLLNPDEVKKFDADKNIVLLRGKNPLITEKVFFDRMKQAKELEFISLANYKQQQLSSSQIHKQSHCQQQELQQEFSFEAQAKEQEEKEQAVAAKETKALPEVQEVQAEDSELW</sequence>
<evidence type="ECO:0000313" key="9">
    <source>
        <dbReference type="EMBL" id="WAM33326.1"/>
    </source>
</evidence>
<evidence type="ECO:0000256" key="5">
    <source>
        <dbReference type="ARBA" id="ARBA00022989"/>
    </source>
</evidence>
<dbReference type="RefSeq" id="WP_045169962.1">
    <property type="nucleotide sequence ID" value="NZ_CP113865.1"/>
</dbReference>
<dbReference type="EMBL" id="CP113865">
    <property type="protein sequence ID" value="WAM33326.1"/>
    <property type="molecule type" value="Genomic_DNA"/>
</dbReference>
<gene>
    <name evidence="9" type="ORF">OTK00_001821</name>
</gene>
<organism evidence="9 10">
    <name type="scientific">Caldicellulosiruptor morganii</name>
    <dbReference type="NCBI Taxonomy" id="1387555"/>
    <lineage>
        <taxon>Bacteria</taxon>
        <taxon>Bacillati</taxon>
        <taxon>Bacillota</taxon>
        <taxon>Bacillota incertae sedis</taxon>
        <taxon>Caldicellulosiruptorales</taxon>
        <taxon>Caldicellulosiruptoraceae</taxon>
        <taxon>Caldicellulosiruptor</taxon>
    </lineage>
</organism>
<evidence type="ECO:0000256" key="2">
    <source>
        <dbReference type="ARBA" id="ARBA00008806"/>
    </source>
</evidence>
<dbReference type="PANTHER" id="PTHR37937">
    <property type="entry name" value="CONJUGATIVE TRANSFER: DNA TRANSPORT"/>
    <property type="match status" value="1"/>
</dbReference>
<evidence type="ECO:0000256" key="3">
    <source>
        <dbReference type="ARBA" id="ARBA00022475"/>
    </source>
</evidence>
<protein>
    <submittedName>
        <fullName evidence="9">Type IV secretory system conjugative DNA transfer family protein</fullName>
    </submittedName>
</protein>
<dbReference type="CDD" id="cd01127">
    <property type="entry name" value="TrwB_TraG_TraD_VirD4"/>
    <property type="match status" value="1"/>
</dbReference>
<feature type="transmembrane region" description="Helical" evidence="8">
    <location>
        <begin position="69"/>
        <end position="88"/>
    </location>
</feature>
<keyword evidence="3" id="KW-1003">Cell membrane</keyword>
<comment type="similarity">
    <text evidence="2">Belongs to the VirD4/TraG family.</text>
</comment>
<keyword evidence="5 8" id="KW-1133">Transmembrane helix</keyword>
<keyword evidence="10" id="KW-1185">Reference proteome</keyword>
<dbReference type="NCBIfam" id="NF045973">
    <property type="entry name" value="conju_CD1115"/>
    <property type="match status" value="1"/>
</dbReference>
<dbReference type="PANTHER" id="PTHR37937:SF1">
    <property type="entry name" value="CONJUGATIVE TRANSFER: DNA TRANSPORT"/>
    <property type="match status" value="1"/>
</dbReference>
<feature type="compositionally biased region" description="Basic and acidic residues" evidence="7">
    <location>
        <begin position="597"/>
        <end position="615"/>
    </location>
</feature>
<dbReference type="SUPFAM" id="SSF52540">
    <property type="entry name" value="P-loop containing nucleoside triphosphate hydrolases"/>
    <property type="match status" value="1"/>
</dbReference>
<evidence type="ECO:0000256" key="4">
    <source>
        <dbReference type="ARBA" id="ARBA00022692"/>
    </source>
</evidence>
<evidence type="ECO:0000313" key="10">
    <source>
        <dbReference type="Proteomes" id="UP001164909"/>
    </source>
</evidence>
<dbReference type="Gene3D" id="3.40.50.300">
    <property type="entry name" value="P-loop containing nucleotide triphosphate hydrolases"/>
    <property type="match status" value="2"/>
</dbReference>
<reference evidence="9" key="1">
    <citation type="submission" date="2022-12" db="EMBL/GenBank/DDBJ databases">
        <authorList>
            <person name="Bing R.G."/>
            <person name="Willard D.J."/>
            <person name="Manesh M.J.H."/>
            <person name="Laemthong T."/>
            <person name="Crosby J.R."/>
            <person name="Kelly R.M."/>
        </authorList>
    </citation>
    <scope>NUCLEOTIDE SEQUENCE</scope>
    <source>
        <strain evidence="9">DSM 8990</strain>
    </source>
</reference>
<evidence type="ECO:0000256" key="1">
    <source>
        <dbReference type="ARBA" id="ARBA00004651"/>
    </source>
</evidence>
<proteinExistence type="inferred from homology"/>